<feature type="region of interest" description="Disordered" evidence="1">
    <location>
        <begin position="56"/>
        <end position="145"/>
    </location>
</feature>
<accession>A0A6A6Q4F1</accession>
<sequence>MAAPSYYYQVPYGQPNPYHSAQPIGHIYCYPATGEQNFHPYPAVPGAVVPYQQHAWQPTSSSQAQGFHQAVAGPSNPPPMPMPMGGASNDFSQPVGNFGHPSVANHAGLPPNEGQPLPPSKPRHQAPPPPPRPKIRDPLAQRPGEGLWDVGERLHHQLNIDEQTDRELDPNNFIFDGPFNNISGAEIADVKAQWLENTPMATRDSLRQIYLLTLDDRGRQFFIDNNTDPLDRLYFANIRRHYAQQMNDRVVPVERWAWFLEEISKQTSKAKACFTQHPHKPTAERYNHDIEKLRKVTKHGRLALKRCWMFGMGLLNVTEQYGWLQAAFGKEVLEARQRRDAERQRIESQRSAWG</sequence>
<dbReference type="Proteomes" id="UP000799767">
    <property type="component" value="Unassembled WGS sequence"/>
</dbReference>
<evidence type="ECO:0000256" key="1">
    <source>
        <dbReference type="SAM" id="MobiDB-lite"/>
    </source>
</evidence>
<name>A0A6A6Q4F1_9PEZI</name>
<dbReference type="EMBL" id="MU001632">
    <property type="protein sequence ID" value="KAF2486931.1"/>
    <property type="molecule type" value="Genomic_DNA"/>
</dbReference>
<feature type="compositionally biased region" description="Polar residues" evidence="1">
    <location>
        <begin position="56"/>
        <end position="66"/>
    </location>
</feature>
<feature type="compositionally biased region" description="Pro residues" evidence="1">
    <location>
        <begin position="116"/>
        <end position="132"/>
    </location>
</feature>
<organism evidence="2 3">
    <name type="scientific">Neohortaea acidophila</name>
    <dbReference type="NCBI Taxonomy" id="245834"/>
    <lineage>
        <taxon>Eukaryota</taxon>
        <taxon>Fungi</taxon>
        <taxon>Dikarya</taxon>
        <taxon>Ascomycota</taxon>
        <taxon>Pezizomycotina</taxon>
        <taxon>Dothideomycetes</taxon>
        <taxon>Dothideomycetidae</taxon>
        <taxon>Mycosphaerellales</taxon>
        <taxon>Teratosphaeriaceae</taxon>
        <taxon>Neohortaea</taxon>
    </lineage>
</organism>
<reference evidence="2" key="1">
    <citation type="journal article" date="2020" name="Stud. Mycol.">
        <title>101 Dothideomycetes genomes: a test case for predicting lifestyles and emergence of pathogens.</title>
        <authorList>
            <person name="Haridas S."/>
            <person name="Albert R."/>
            <person name="Binder M."/>
            <person name="Bloem J."/>
            <person name="Labutti K."/>
            <person name="Salamov A."/>
            <person name="Andreopoulos B."/>
            <person name="Baker S."/>
            <person name="Barry K."/>
            <person name="Bills G."/>
            <person name="Bluhm B."/>
            <person name="Cannon C."/>
            <person name="Castanera R."/>
            <person name="Culley D."/>
            <person name="Daum C."/>
            <person name="Ezra D."/>
            <person name="Gonzalez J."/>
            <person name="Henrissat B."/>
            <person name="Kuo A."/>
            <person name="Liang C."/>
            <person name="Lipzen A."/>
            <person name="Lutzoni F."/>
            <person name="Magnuson J."/>
            <person name="Mondo S."/>
            <person name="Nolan M."/>
            <person name="Ohm R."/>
            <person name="Pangilinan J."/>
            <person name="Park H.-J."/>
            <person name="Ramirez L."/>
            <person name="Alfaro M."/>
            <person name="Sun H."/>
            <person name="Tritt A."/>
            <person name="Yoshinaga Y."/>
            <person name="Zwiers L.-H."/>
            <person name="Turgeon B."/>
            <person name="Goodwin S."/>
            <person name="Spatafora J."/>
            <person name="Crous P."/>
            <person name="Grigoriev I."/>
        </authorList>
    </citation>
    <scope>NUCLEOTIDE SEQUENCE</scope>
    <source>
        <strain evidence="2">CBS 113389</strain>
    </source>
</reference>
<protein>
    <submittedName>
        <fullName evidence="2">Uncharacterized protein</fullName>
    </submittedName>
</protein>
<keyword evidence="3" id="KW-1185">Reference proteome</keyword>
<dbReference type="GeneID" id="54477671"/>
<dbReference type="RefSeq" id="XP_033593500.1">
    <property type="nucleotide sequence ID" value="XM_033736669.1"/>
</dbReference>
<evidence type="ECO:0000313" key="3">
    <source>
        <dbReference type="Proteomes" id="UP000799767"/>
    </source>
</evidence>
<proteinExistence type="predicted"/>
<gene>
    <name evidence="2" type="ORF">BDY17DRAFT_321680</name>
</gene>
<evidence type="ECO:0000313" key="2">
    <source>
        <dbReference type="EMBL" id="KAF2486931.1"/>
    </source>
</evidence>
<dbReference type="AlphaFoldDB" id="A0A6A6Q4F1"/>